<evidence type="ECO:0000313" key="6">
    <source>
        <dbReference type="EMBL" id="NYJ38150.1"/>
    </source>
</evidence>
<dbReference type="GO" id="GO:0043565">
    <property type="term" value="F:sequence-specific DNA binding"/>
    <property type="evidence" value="ECO:0007669"/>
    <property type="project" value="InterPro"/>
</dbReference>
<dbReference type="InterPro" id="IPR018060">
    <property type="entry name" value="HTH_AraC"/>
</dbReference>
<keyword evidence="3" id="KW-0804">Transcription</keyword>
<dbReference type="EMBL" id="JACCFS010000001">
    <property type="protein sequence ID" value="NYJ38150.1"/>
    <property type="molecule type" value="Genomic_DNA"/>
</dbReference>
<proteinExistence type="predicted"/>
<accession>A0A7Z0ETS7</accession>
<keyword evidence="2" id="KW-0238">DNA-binding</keyword>
<dbReference type="Pfam" id="PF12833">
    <property type="entry name" value="HTH_18"/>
    <property type="match status" value="1"/>
</dbReference>
<dbReference type="AlphaFoldDB" id="A0A7Z0ETS7"/>
<evidence type="ECO:0000256" key="2">
    <source>
        <dbReference type="ARBA" id="ARBA00023125"/>
    </source>
</evidence>
<protein>
    <submittedName>
        <fullName evidence="6">Transcriptional regulator GlxA family with amidase domain</fullName>
    </submittedName>
</protein>
<comment type="caution">
    <text evidence="6">The sequence shown here is derived from an EMBL/GenBank/DDBJ whole genome shotgun (WGS) entry which is preliminary data.</text>
</comment>
<evidence type="ECO:0000256" key="3">
    <source>
        <dbReference type="ARBA" id="ARBA00023163"/>
    </source>
</evidence>
<dbReference type="SUPFAM" id="SSF46689">
    <property type="entry name" value="Homeodomain-like"/>
    <property type="match status" value="1"/>
</dbReference>
<evidence type="ECO:0000259" key="5">
    <source>
        <dbReference type="PROSITE" id="PS01124"/>
    </source>
</evidence>
<name>A0A7Z0ETS7_9ACTN</name>
<dbReference type="Gene3D" id="3.40.50.880">
    <property type="match status" value="1"/>
</dbReference>
<dbReference type="Gene3D" id="1.10.10.60">
    <property type="entry name" value="Homeodomain-like"/>
    <property type="match status" value="1"/>
</dbReference>
<keyword evidence="1" id="KW-0805">Transcription regulation</keyword>
<feature type="domain" description="HTH araC/xylS-type" evidence="5">
    <location>
        <begin position="64"/>
        <end position="162"/>
    </location>
</feature>
<dbReference type="PROSITE" id="PS01124">
    <property type="entry name" value="HTH_ARAC_FAMILY_2"/>
    <property type="match status" value="1"/>
</dbReference>
<sequence length="180" mass="19037">MPDVLTAAGSAAALDLGLHLVRRDHGADSANTVGRRLVFSGQRGGGQRQYVRRPLPATADTSLSPVLDWARERLDAPLAVADLASRAAVSPATLHRRFRTELGTTLLAWLRSERALLACRLIELGGMGFEAVARASGLGSTANLRATVPAHTGVSPAVYRDRFGPRTGPGAVSVERSHRA</sequence>
<dbReference type="InterPro" id="IPR050204">
    <property type="entry name" value="AraC_XylS_family_regulators"/>
</dbReference>
<dbReference type="Proteomes" id="UP000572051">
    <property type="component" value="Unassembled WGS sequence"/>
</dbReference>
<dbReference type="PANTHER" id="PTHR46796">
    <property type="entry name" value="HTH-TYPE TRANSCRIPTIONAL ACTIVATOR RHAS-RELATED"/>
    <property type="match status" value="1"/>
</dbReference>
<evidence type="ECO:0000313" key="7">
    <source>
        <dbReference type="Proteomes" id="UP000572051"/>
    </source>
</evidence>
<dbReference type="SMART" id="SM00342">
    <property type="entry name" value="HTH_ARAC"/>
    <property type="match status" value="1"/>
</dbReference>
<dbReference type="SUPFAM" id="SSF52317">
    <property type="entry name" value="Class I glutamine amidotransferase-like"/>
    <property type="match status" value="1"/>
</dbReference>
<dbReference type="InterPro" id="IPR029062">
    <property type="entry name" value="Class_I_gatase-like"/>
</dbReference>
<keyword evidence="7" id="KW-1185">Reference proteome</keyword>
<dbReference type="GO" id="GO:0003700">
    <property type="term" value="F:DNA-binding transcription factor activity"/>
    <property type="evidence" value="ECO:0007669"/>
    <property type="project" value="InterPro"/>
</dbReference>
<reference evidence="6 7" key="1">
    <citation type="submission" date="2020-07" db="EMBL/GenBank/DDBJ databases">
        <title>Sequencing the genomes of 1000 actinobacteria strains.</title>
        <authorList>
            <person name="Klenk H.-P."/>
        </authorList>
    </citation>
    <scope>NUCLEOTIDE SEQUENCE [LARGE SCALE GENOMIC DNA]</scope>
    <source>
        <strain evidence="6 7">DSM 44442</strain>
    </source>
</reference>
<evidence type="ECO:0000256" key="1">
    <source>
        <dbReference type="ARBA" id="ARBA00023015"/>
    </source>
</evidence>
<gene>
    <name evidence="6" type="ORF">HNR10_006031</name>
</gene>
<dbReference type="InterPro" id="IPR009057">
    <property type="entry name" value="Homeodomain-like_sf"/>
</dbReference>
<dbReference type="PROSITE" id="PS00041">
    <property type="entry name" value="HTH_ARAC_FAMILY_1"/>
    <property type="match status" value="1"/>
</dbReference>
<organism evidence="6 7">
    <name type="scientific">Nocardiopsis aegyptia</name>
    <dbReference type="NCBI Taxonomy" id="220378"/>
    <lineage>
        <taxon>Bacteria</taxon>
        <taxon>Bacillati</taxon>
        <taxon>Actinomycetota</taxon>
        <taxon>Actinomycetes</taxon>
        <taxon>Streptosporangiales</taxon>
        <taxon>Nocardiopsidaceae</taxon>
        <taxon>Nocardiopsis</taxon>
    </lineage>
</organism>
<dbReference type="InterPro" id="IPR018062">
    <property type="entry name" value="HTH_AraC-typ_CS"/>
</dbReference>
<evidence type="ECO:0000256" key="4">
    <source>
        <dbReference type="SAM" id="MobiDB-lite"/>
    </source>
</evidence>
<feature type="region of interest" description="Disordered" evidence="4">
    <location>
        <begin position="157"/>
        <end position="180"/>
    </location>
</feature>